<accession>A0A6J7RXR4</accession>
<dbReference type="Pfam" id="PF05258">
    <property type="entry name" value="DciA"/>
    <property type="match status" value="1"/>
</dbReference>
<dbReference type="EMBL" id="CAESAO010000019">
    <property type="protein sequence ID" value="CAB4338537.1"/>
    <property type="molecule type" value="Genomic_DNA"/>
</dbReference>
<protein>
    <submittedName>
        <fullName evidence="2">Unannotated protein</fullName>
    </submittedName>
</protein>
<evidence type="ECO:0000313" key="2">
    <source>
        <dbReference type="EMBL" id="CAB5033258.1"/>
    </source>
</evidence>
<proteinExistence type="predicted"/>
<dbReference type="PANTHER" id="PTHR36456:SF1">
    <property type="entry name" value="UPF0232 PROTEIN SCO3875"/>
    <property type="match status" value="1"/>
</dbReference>
<dbReference type="InterPro" id="IPR007922">
    <property type="entry name" value="DciA-like"/>
</dbReference>
<reference evidence="2" key="1">
    <citation type="submission" date="2020-05" db="EMBL/GenBank/DDBJ databases">
        <authorList>
            <person name="Chiriac C."/>
            <person name="Salcher M."/>
            <person name="Ghai R."/>
            <person name="Kavagutti S V."/>
        </authorList>
    </citation>
    <scope>NUCLEOTIDE SEQUENCE</scope>
</reference>
<dbReference type="AlphaFoldDB" id="A0A6J7RXR4"/>
<organism evidence="2">
    <name type="scientific">freshwater metagenome</name>
    <dbReference type="NCBI Taxonomy" id="449393"/>
    <lineage>
        <taxon>unclassified sequences</taxon>
        <taxon>metagenomes</taxon>
        <taxon>ecological metagenomes</taxon>
    </lineage>
</organism>
<dbReference type="EMBL" id="CAFBPX010000078">
    <property type="protein sequence ID" value="CAB5033258.1"/>
    <property type="molecule type" value="Genomic_DNA"/>
</dbReference>
<dbReference type="PANTHER" id="PTHR36456">
    <property type="entry name" value="UPF0232 PROTEIN SCO3875"/>
    <property type="match status" value="1"/>
</dbReference>
<sequence length="109" mass="11435">MSRQRRAPRNAAGSIRELADRLAPATGLAQIQRYWQAAVGDAIAAQATPTGEAAGVLTVTCSSAVWAQEIDLMSVSLIASLNGALGEEKVVSLRCQTVAAKSWSHETAQ</sequence>
<name>A0A6J7RXR4_9ZZZZ</name>
<evidence type="ECO:0000313" key="1">
    <source>
        <dbReference type="EMBL" id="CAB4338537.1"/>
    </source>
</evidence>
<gene>
    <name evidence="1" type="ORF">UFOPK3522_00383</name>
    <name evidence="2" type="ORF">UFOPK4175_00565</name>
</gene>